<organism evidence="1 2">
    <name type="scientific">Pseudomonas fontis</name>
    <dbReference type="NCBI Taxonomy" id="2942633"/>
    <lineage>
        <taxon>Bacteria</taxon>
        <taxon>Pseudomonadati</taxon>
        <taxon>Pseudomonadota</taxon>
        <taxon>Gammaproteobacteria</taxon>
        <taxon>Pseudomonadales</taxon>
        <taxon>Pseudomonadaceae</taxon>
        <taxon>Pseudomonas</taxon>
    </lineage>
</organism>
<evidence type="ECO:0000313" key="1">
    <source>
        <dbReference type="EMBL" id="MDD0991433.1"/>
    </source>
</evidence>
<dbReference type="EMBL" id="JAMDGY010000029">
    <property type="protein sequence ID" value="MDD0991433.1"/>
    <property type="molecule type" value="Genomic_DNA"/>
</dbReference>
<evidence type="ECO:0000313" key="2">
    <source>
        <dbReference type="Proteomes" id="UP001148203"/>
    </source>
</evidence>
<accession>A0ABT5NTD0</accession>
<dbReference type="Proteomes" id="UP001148203">
    <property type="component" value="Unassembled WGS sequence"/>
</dbReference>
<dbReference type="RefSeq" id="WP_273913364.1">
    <property type="nucleotide sequence ID" value="NZ_JAMDGX010000081.1"/>
</dbReference>
<reference evidence="1 2" key="1">
    <citation type="submission" date="2022-05" db="EMBL/GenBank/DDBJ databases">
        <title>Novel Pseudomonas spp. Isolated from a Rainbow Trout Aquaculture Facility.</title>
        <authorList>
            <person name="Testerman T."/>
            <person name="Graf J."/>
        </authorList>
    </citation>
    <scope>NUCLEOTIDE SEQUENCE [LARGE SCALE GENOMIC DNA]</scope>
    <source>
        <strain evidence="1 2">ID681</strain>
    </source>
</reference>
<sequence length="102" mass="11455">MYNYLEKIAEAAQQQFSHPVTGFLLDARLKDKGVRGAVFNDACNRYEDGDTFTTSAVREVRQEHGYTLYMTENGSCYVAVSHMLFIEDVVDGVPQALILRAS</sequence>
<proteinExistence type="predicted"/>
<protein>
    <submittedName>
        <fullName evidence="1">Uncharacterized protein</fullName>
    </submittedName>
</protein>
<name>A0ABT5NTD0_9PSED</name>
<comment type="caution">
    <text evidence="1">The sequence shown here is derived from an EMBL/GenBank/DDBJ whole genome shotgun (WGS) entry which is preliminary data.</text>
</comment>
<gene>
    <name evidence="1" type="ORF">M5G11_12880</name>
</gene>
<keyword evidence="2" id="KW-1185">Reference proteome</keyword>